<evidence type="ECO:0000313" key="1">
    <source>
        <dbReference type="EMBL" id="EUA33201.1"/>
    </source>
</evidence>
<comment type="caution">
    <text evidence="1">The sequence shown here is derived from an EMBL/GenBank/DDBJ whole genome shotgun (WGS) entry which is preliminary data.</text>
</comment>
<dbReference type="PATRIC" id="fig|1299334.3.peg.4989"/>
<organism evidence="1">
    <name type="scientific">Mycobacterium xenopi 4042</name>
    <dbReference type="NCBI Taxonomy" id="1299334"/>
    <lineage>
        <taxon>Bacteria</taxon>
        <taxon>Bacillati</taxon>
        <taxon>Actinomycetota</taxon>
        <taxon>Actinomycetes</taxon>
        <taxon>Mycobacteriales</taxon>
        <taxon>Mycobacteriaceae</taxon>
        <taxon>Mycobacterium</taxon>
    </lineage>
</organism>
<gene>
    <name evidence="1" type="ORF">I553_7611</name>
</gene>
<dbReference type="EMBL" id="JAOB01000047">
    <property type="protein sequence ID" value="EUA33201.1"/>
    <property type="molecule type" value="Genomic_DNA"/>
</dbReference>
<proteinExistence type="predicted"/>
<protein>
    <submittedName>
        <fullName evidence="1">Putative trans-acting enoyl reductase family protein</fullName>
    </submittedName>
</protein>
<dbReference type="AlphaFoldDB" id="X8APZ2"/>
<reference evidence="1" key="1">
    <citation type="submission" date="2014-01" db="EMBL/GenBank/DDBJ databases">
        <authorList>
            <person name="Brown-Elliot B."/>
            <person name="Wallace R."/>
            <person name="Lenaerts A."/>
            <person name="Ordway D."/>
            <person name="DeGroote M.A."/>
            <person name="Parker T."/>
            <person name="Sizemore C."/>
            <person name="Tallon L.J."/>
            <person name="Sadzewicz L.K."/>
            <person name="Sengamalay N."/>
            <person name="Fraser C.M."/>
            <person name="Hine E."/>
            <person name="Shefchek K.A."/>
            <person name="Das S.P."/>
            <person name="Tettelin H."/>
        </authorList>
    </citation>
    <scope>NUCLEOTIDE SEQUENCE [LARGE SCALE GENOMIC DNA]</scope>
    <source>
        <strain evidence="1">4042</strain>
    </source>
</reference>
<accession>X8APZ2</accession>
<sequence length="84" mass="9320">MAGRSIDRLRTVRENLGESAQSWPLIHANASTPSTLDAMAKRTQVVVTTVGPTPATGCRWLPHVLRRDRLRRPHRGGDVCAQQH</sequence>
<name>X8APZ2_MYCXE</name>